<proteinExistence type="predicted"/>
<evidence type="ECO:0000313" key="1">
    <source>
        <dbReference type="EMBL" id="WUR13900.1"/>
    </source>
</evidence>
<protein>
    <submittedName>
        <fullName evidence="1">Uncharacterized protein</fullName>
    </submittedName>
</protein>
<accession>A0ABZ1UME2</accession>
<keyword evidence="2" id="KW-1185">Reference proteome</keyword>
<dbReference type="Proteomes" id="UP000321323">
    <property type="component" value="Chromosome"/>
</dbReference>
<gene>
    <name evidence="1" type="ORF">E7V67_001980</name>
</gene>
<name>A0ABZ1UME2_9BURK</name>
<evidence type="ECO:0000313" key="2">
    <source>
        <dbReference type="Proteomes" id="UP000321323"/>
    </source>
</evidence>
<sequence length="365" mass="40120">MTFPDSQNAYNVLLTRGFEMLQEVSIWLYRINRAGYYSYRGNEDRAPLFCNLAAIFPALAAWADGKVLGQTATSGTGQGAEHAEAYLLDIHAGANGDFLVALWNRLPGNRHHVSSVGIGDVVGAASAEVTEIDGDRIPGFATYFWVMPAEARVAAISLKHMSHGLINFGNYVTSFLKNVNPDHVVLGDPGDDGAIVVKGYRPGIGEDAHPHGVRPTFSVKSIPKGGDLDYLRANVGQIARVICKTVITTQEPGDREWWQTLLDVSRIGKKPPAAIEEAPIRIELPVSLTLDELNYSIAAWQDDIDDSSENDLGFKLLDGTKKFLRKSHARDKQRLDVVWIDEELVNLEALLGQLQVHRARILALE</sequence>
<reference evidence="1 2" key="1">
    <citation type="journal article" date="2019" name="Int. J. Syst. Evol. Microbiol.">
        <title>The Draft Whole-Genome Sequence of the Antibiotic Producer Empedobacter haloabium ATCC 31962 Provides Indications for Its Taxonomic Reclassification.</title>
        <authorList>
            <person name="Miess H."/>
            <person name="Arlt P."/>
            <person name="Apel A.K."/>
            <person name="Weber T."/>
            <person name="Nieselt K."/>
            <person name="Hanssen F."/>
            <person name="Czemmel S."/>
            <person name="Nahnsen S."/>
            <person name="Gross H."/>
        </authorList>
    </citation>
    <scope>NUCLEOTIDE SEQUENCE [LARGE SCALE GENOMIC DNA]</scope>
    <source>
        <strain evidence="1 2">ATCC 31962</strain>
    </source>
</reference>
<organism evidence="1 2">
    <name type="scientific">[Empedobacter] haloabium</name>
    <dbReference type="NCBI Taxonomy" id="592317"/>
    <lineage>
        <taxon>Bacteria</taxon>
        <taxon>Pseudomonadati</taxon>
        <taxon>Pseudomonadota</taxon>
        <taxon>Betaproteobacteria</taxon>
        <taxon>Burkholderiales</taxon>
        <taxon>Oxalobacteraceae</taxon>
        <taxon>Telluria group</taxon>
        <taxon>Telluria group incertae sedis</taxon>
    </lineage>
</organism>
<dbReference type="EMBL" id="CP136508">
    <property type="protein sequence ID" value="WUR13900.1"/>
    <property type="molecule type" value="Genomic_DNA"/>
</dbReference>